<evidence type="ECO:0000313" key="13">
    <source>
        <dbReference type="Proteomes" id="UP000231962"/>
    </source>
</evidence>
<keyword evidence="9" id="KW-0460">Magnesium</keyword>
<proteinExistence type="inferred from homology"/>
<evidence type="ECO:0000256" key="10">
    <source>
        <dbReference type="ARBA" id="ARBA00032441"/>
    </source>
</evidence>
<dbReference type="InterPro" id="IPR003442">
    <property type="entry name" value="T6A_TsaE"/>
</dbReference>
<name>A0A2M9ZRC5_9LEPT</name>
<accession>A0A2M9ZRC5</accession>
<dbReference type="EMBL" id="NPDZ01000001">
    <property type="protein sequence ID" value="PJZ74585.1"/>
    <property type="molecule type" value="Genomic_DNA"/>
</dbReference>
<dbReference type="GO" id="GO:0046872">
    <property type="term" value="F:metal ion binding"/>
    <property type="evidence" value="ECO:0007669"/>
    <property type="project" value="UniProtKB-KW"/>
</dbReference>
<keyword evidence="6" id="KW-0479">Metal-binding</keyword>
<evidence type="ECO:0000313" key="14">
    <source>
        <dbReference type="Proteomes" id="UP000231990"/>
    </source>
</evidence>
<dbReference type="PANTHER" id="PTHR33540">
    <property type="entry name" value="TRNA THREONYLCARBAMOYLADENOSINE BIOSYNTHESIS PROTEIN TSAE"/>
    <property type="match status" value="1"/>
</dbReference>
<dbReference type="RefSeq" id="WP_100711996.1">
    <property type="nucleotide sequence ID" value="NZ_NPDY01000001.1"/>
</dbReference>
<organism evidence="12 14">
    <name type="scientific">Leptospira perolatii</name>
    <dbReference type="NCBI Taxonomy" id="2023191"/>
    <lineage>
        <taxon>Bacteria</taxon>
        <taxon>Pseudomonadati</taxon>
        <taxon>Spirochaetota</taxon>
        <taxon>Spirochaetia</taxon>
        <taxon>Leptospirales</taxon>
        <taxon>Leptospiraceae</taxon>
        <taxon>Leptospira</taxon>
    </lineage>
</organism>
<dbReference type="Proteomes" id="UP000231962">
    <property type="component" value="Unassembled WGS sequence"/>
</dbReference>
<dbReference type="Gene3D" id="3.40.50.300">
    <property type="entry name" value="P-loop containing nucleotide triphosphate hydrolases"/>
    <property type="match status" value="1"/>
</dbReference>
<comment type="subcellular location">
    <subcellularLocation>
        <location evidence="1">Cytoplasm</location>
    </subcellularLocation>
</comment>
<dbReference type="InterPro" id="IPR027417">
    <property type="entry name" value="P-loop_NTPase"/>
</dbReference>
<dbReference type="SUPFAM" id="SSF52540">
    <property type="entry name" value="P-loop containing nucleoside triphosphate hydrolases"/>
    <property type="match status" value="1"/>
</dbReference>
<keyword evidence="5" id="KW-0819">tRNA processing</keyword>
<evidence type="ECO:0000256" key="7">
    <source>
        <dbReference type="ARBA" id="ARBA00022741"/>
    </source>
</evidence>
<gene>
    <name evidence="11" type="ORF">CH360_00550</name>
    <name evidence="12" type="ORF">CH373_00550</name>
</gene>
<evidence type="ECO:0000256" key="3">
    <source>
        <dbReference type="ARBA" id="ARBA00019010"/>
    </source>
</evidence>
<dbReference type="Proteomes" id="UP000231990">
    <property type="component" value="Unassembled WGS sequence"/>
</dbReference>
<evidence type="ECO:0000256" key="1">
    <source>
        <dbReference type="ARBA" id="ARBA00004496"/>
    </source>
</evidence>
<keyword evidence="13" id="KW-1185">Reference proteome</keyword>
<dbReference type="NCBIfam" id="TIGR00150">
    <property type="entry name" value="T6A_YjeE"/>
    <property type="match status" value="1"/>
</dbReference>
<sequence>MWKVDEEIDLDNLAKLSAVYAKLTGATWFQIDSHPILLLSGKMGSGKTTFTRYFVESLAEYFAIKKEDGFPNVNSPTYTILNEYLFPEVKNGAGESLKVTHFDLYRIGSETEFDELGFEEIWAKPGISLVEWWEKSGGFFKTYPFRIRLVFEEVSDEKRKISGFLEGEGWSRPELKKLLKEVA</sequence>
<comment type="similarity">
    <text evidence="2">Belongs to the TsaE family.</text>
</comment>
<evidence type="ECO:0000256" key="2">
    <source>
        <dbReference type="ARBA" id="ARBA00007599"/>
    </source>
</evidence>
<protein>
    <recommendedName>
        <fullName evidence="3">tRNA threonylcarbamoyladenosine biosynthesis protein TsaE</fullName>
    </recommendedName>
    <alternativeName>
        <fullName evidence="10">t(6)A37 threonylcarbamoyladenosine biosynthesis protein TsaE</fullName>
    </alternativeName>
</protein>
<reference evidence="13 14" key="1">
    <citation type="submission" date="2017-07" db="EMBL/GenBank/DDBJ databases">
        <title>Leptospira spp. isolated from tropical soils.</title>
        <authorList>
            <person name="Thibeaux R."/>
            <person name="Iraola G."/>
            <person name="Ferres I."/>
            <person name="Bierque E."/>
            <person name="Girault D."/>
            <person name="Soupe-Gilbert M.-E."/>
            <person name="Picardeau M."/>
            <person name="Goarant C."/>
        </authorList>
    </citation>
    <scope>NUCLEOTIDE SEQUENCE [LARGE SCALE GENOMIC DNA]</scope>
    <source>
        <strain evidence="12 14">FH1-B-B1</strain>
        <strain evidence="11 13">FH1-B-C1</strain>
    </source>
</reference>
<dbReference type="GO" id="GO:0002949">
    <property type="term" value="P:tRNA threonylcarbamoyladenosine modification"/>
    <property type="evidence" value="ECO:0007669"/>
    <property type="project" value="InterPro"/>
</dbReference>
<dbReference type="GO" id="GO:0005524">
    <property type="term" value="F:ATP binding"/>
    <property type="evidence" value="ECO:0007669"/>
    <property type="project" value="UniProtKB-KW"/>
</dbReference>
<evidence type="ECO:0000256" key="5">
    <source>
        <dbReference type="ARBA" id="ARBA00022694"/>
    </source>
</evidence>
<keyword evidence="12" id="KW-0808">Transferase</keyword>
<evidence type="ECO:0000256" key="4">
    <source>
        <dbReference type="ARBA" id="ARBA00022490"/>
    </source>
</evidence>
<dbReference type="GO" id="GO:0016740">
    <property type="term" value="F:transferase activity"/>
    <property type="evidence" value="ECO:0007669"/>
    <property type="project" value="UniProtKB-KW"/>
</dbReference>
<evidence type="ECO:0000256" key="8">
    <source>
        <dbReference type="ARBA" id="ARBA00022840"/>
    </source>
</evidence>
<dbReference type="Pfam" id="PF02367">
    <property type="entry name" value="TsaE"/>
    <property type="match status" value="1"/>
</dbReference>
<dbReference type="AlphaFoldDB" id="A0A2M9ZRC5"/>
<dbReference type="GO" id="GO:0005737">
    <property type="term" value="C:cytoplasm"/>
    <property type="evidence" value="ECO:0007669"/>
    <property type="project" value="UniProtKB-SubCell"/>
</dbReference>
<keyword evidence="4" id="KW-0963">Cytoplasm</keyword>
<comment type="caution">
    <text evidence="12">The sequence shown here is derived from an EMBL/GenBank/DDBJ whole genome shotgun (WGS) entry which is preliminary data.</text>
</comment>
<keyword evidence="7" id="KW-0547">Nucleotide-binding</keyword>
<dbReference type="OrthoDB" id="9815896at2"/>
<keyword evidence="8" id="KW-0067">ATP-binding</keyword>
<dbReference type="PANTHER" id="PTHR33540:SF2">
    <property type="entry name" value="TRNA THREONYLCARBAMOYLADENOSINE BIOSYNTHESIS PROTEIN TSAE"/>
    <property type="match status" value="1"/>
</dbReference>
<evidence type="ECO:0000313" key="12">
    <source>
        <dbReference type="EMBL" id="PJZ74585.1"/>
    </source>
</evidence>
<evidence type="ECO:0000256" key="6">
    <source>
        <dbReference type="ARBA" id="ARBA00022723"/>
    </source>
</evidence>
<dbReference type="EMBL" id="NPDY01000001">
    <property type="protein sequence ID" value="PJZ71053.1"/>
    <property type="molecule type" value="Genomic_DNA"/>
</dbReference>
<evidence type="ECO:0000256" key="9">
    <source>
        <dbReference type="ARBA" id="ARBA00022842"/>
    </source>
</evidence>
<evidence type="ECO:0000313" key="11">
    <source>
        <dbReference type="EMBL" id="PJZ71053.1"/>
    </source>
</evidence>